<evidence type="ECO:0000256" key="3">
    <source>
        <dbReference type="SAM" id="Phobius"/>
    </source>
</evidence>
<feature type="transmembrane region" description="Helical" evidence="3">
    <location>
        <begin position="148"/>
        <end position="174"/>
    </location>
</feature>
<dbReference type="GO" id="GO:0016020">
    <property type="term" value="C:membrane"/>
    <property type="evidence" value="ECO:0007669"/>
    <property type="project" value="InterPro"/>
</dbReference>
<dbReference type="GO" id="GO:0016780">
    <property type="term" value="F:phosphotransferase activity, for other substituted phosphate groups"/>
    <property type="evidence" value="ECO:0007669"/>
    <property type="project" value="InterPro"/>
</dbReference>
<dbReference type="AlphaFoldDB" id="D3RYJ7"/>
<evidence type="ECO:0000256" key="2">
    <source>
        <dbReference type="RuleBase" id="RU003750"/>
    </source>
</evidence>
<keyword evidence="5" id="KW-1185">Reference proteome</keyword>
<dbReference type="RefSeq" id="WP_012965903.1">
    <property type="nucleotide sequence ID" value="NC_013849.1"/>
</dbReference>
<dbReference type="InterPro" id="IPR048254">
    <property type="entry name" value="CDP_ALCOHOL_P_TRANSF_CS"/>
</dbReference>
<dbReference type="HOGENOM" id="CLU_049944_3_1_2"/>
<protein>
    <submittedName>
        <fullName evidence="4">CDP-diacylglycerol/serine O-phosphatidyltransferase</fullName>
    </submittedName>
</protein>
<dbReference type="PaxDb" id="589924-Ferp_1409"/>
<name>D3RYJ7_FERPA</name>
<evidence type="ECO:0000256" key="1">
    <source>
        <dbReference type="ARBA" id="ARBA00022679"/>
    </source>
</evidence>
<dbReference type="KEGG" id="fpl:Ferp_1409"/>
<keyword evidence="3" id="KW-0812">Transmembrane</keyword>
<dbReference type="EMBL" id="CP001899">
    <property type="protein sequence ID" value="ADC65560.1"/>
    <property type="molecule type" value="Genomic_DNA"/>
</dbReference>
<keyword evidence="3" id="KW-0472">Membrane</keyword>
<dbReference type="eggNOG" id="arCOG00671">
    <property type="taxonomic scope" value="Archaea"/>
</dbReference>
<dbReference type="STRING" id="589924.Ferp_1409"/>
<dbReference type="PROSITE" id="PS00379">
    <property type="entry name" value="CDP_ALCOHOL_P_TRANSF"/>
    <property type="match status" value="1"/>
</dbReference>
<dbReference type="InterPro" id="IPR043130">
    <property type="entry name" value="CDP-OH_PTrfase_TM_dom"/>
</dbReference>
<sequence length="184" mass="20380">MKLADAFSILNATFGFLAIYYRDPSFIFLAAFADGLDGYLARKYGSGDLGKNLDTLADFISFGVAPAYFLGIFAFPYLLASIYRLARFLNVNKEDFVGFPVTASAMIVVPLLFFSKNLSLFAAIILSFFMVSEIEYKKVKDAKLLSVAAILILIAFIDSRLSVGILTLSILYLLSPLAKNFYKH</sequence>
<dbReference type="InterPro" id="IPR000462">
    <property type="entry name" value="CDP-OH_P_trans"/>
</dbReference>
<comment type="similarity">
    <text evidence="2">Belongs to the CDP-alcohol phosphatidyltransferase class-I family.</text>
</comment>
<dbReference type="GO" id="GO:0008654">
    <property type="term" value="P:phospholipid biosynthetic process"/>
    <property type="evidence" value="ECO:0007669"/>
    <property type="project" value="InterPro"/>
</dbReference>
<reference evidence="5" key="1">
    <citation type="submission" date="2010-02" db="EMBL/GenBank/DDBJ databases">
        <title>Complete sequence of Ferroglobus placidus DSM 10642.</title>
        <authorList>
            <consortium name="US DOE Joint Genome Institute"/>
            <person name="Lucas S."/>
            <person name="Copeland A."/>
            <person name="Lapidus A."/>
            <person name="Cheng J.-F."/>
            <person name="Bruce D."/>
            <person name="Goodwin L."/>
            <person name="Pitluck S."/>
            <person name="Saunders E."/>
            <person name="Brettin T."/>
            <person name="Detter J.C."/>
            <person name="Han C."/>
            <person name="Tapia R."/>
            <person name="Larimer F."/>
            <person name="Land M."/>
            <person name="Hauser L."/>
            <person name="Kyrpides N."/>
            <person name="Ivanova N."/>
            <person name="Holmes D."/>
            <person name="Lovley D."/>
            <person name="Kyrpides N."/>
            <person name="Anderson I.J."/>
            <person name="Woyke T."/>
        </authorList>
    </citation>
    <scope>NUCLEOTIDE SEQUENCE [LARGE SCALE GENOMIC DNA]</scope>
    <source>
        <strain evidence="5">DSM 10642 / AEDII12DO</strain>
    </source>
</reference>
<dbReference type="Gene3D" id="1.20.120.1760">
    <property type="match status" value="1"/>
</dbReference>
<dbReference type="Pfam" id="PF01066">
    <property type="entry name" value="CDP-OH_P_transf"/>
    <property type="match status" value="1"/>
</dbReference>
<evidence type="ECO:0000313" key="4">
    <source>
        <dbReference type="EMBL" id="ADC65560.1"/>
    </source>
</evidence>
<gene>
    <name evidence="4" type="ordered locus">Ferp_1409</name>
</gene>
<proteinExistence type="inferred from homology"/>
<feature type="transmembrane region" description="Helical" evidence="3">
    <location>
        <begin position="59"/>
        <end position="83"/>
    </location>
</feature>
<dbReference type="GeneID" id="8778927"/>
<dbReference type="OrthoDB" id="221913at2157"/>
<reference evidence="4 5" key="2">
    <citation type="journal article" date="2011" name="Stand. Genomic Sci.">
        <title>Complete genome sequence of Ferroglobus placidus AEDII12DO.</title>
        <authorList>
            <person name="Anderson I."/>
            <person name="Risso C."/>
            <person name="Holmes D."/>
            <person name="Lucas S."/>
            <person name="Copeland A."/>
            <person name="Lapidus A."/>
            <person name="Cheng J.F."/>
            <person name="Bruce D."/>
            <person name="Goodwin L."/>
            <person name="Pitluck S."/>
            <person name="Saunders E."/>
            <person name="Brettin T."/>
            <person name="Detter J.C."/>
            <person name="Han C."/>
            <person name="Tapia R."/>
            <person name="Larimer F."/>
            <person name="Land M."/>
            <person name="Hauser L."/>
            <person name="Woyke T."/>
            <person name="Lovley D."/>
            <person name="Kyrpides N."/>
            <person name="Ivanova N."/>
        </authorList>
    </citation>
    <scope>NUCLEOTIDE SEQUENCE [LARGE SCALE GENOMIC DNA]</scope>
    <source>
        <strain evidence="5">DSM 10642 / AEDII12DO</strain>
    </source>
</reference>
<keyword evidence="1 2" id="KW-0808">Transferase</keyword>
<dbReference type="Proteomes" id="UP000002613">
    <property type="component" value="Chromosome"/>
</dbReference>
<evidence type="ECO:0000313" key="5">
    <source>
        <dbReference type="Proteomes" id="UP000002613"/>
    </source>
</evidence>
<accession>D3RYJ7</accession>
<organism evidence="4 5">
    <name type="scientific">Ferroglobus placidus (strain DSM 10642 / AEDII12DO)</name>
    <dbReference type="NCBI Taxonomy" id="589924"/>
    <lineage>
        <taxon>Archaea</taxon>
        <taxon>Methanobacteriati</taxon>
        <taxon>Methanobacteriota</taxon>
        <taxon>Archaeoglobi</taxon>
        <taxon>Archaeoglobales</taxon>
        <taxon>Archaeoglobaceae</taxon>
        <taxon>Ferroglobus</taxon>
    </lineage>
</organism>
<keyword evidence="3" id="KW-1133">Transmembrane helix</keyword>